<gene>
    <name evidence="2" type="ORF">UFOVP330_75</name>
</gene>
<dbReference type="EMBL" id="LR796344">
    <property type="protein sequence ID" value="CAB4138483.1"/>
    <property type="molecule type" value="Genomic_DNA"/>
</dbReference>
<protein>
    <submittedName>
        <fullName evidence="2">Uncharacterized protein</fullName>
    </submittedName>
</protein>
<accession>A0A6J5LZ59</accession>
<reference evidence="2" key="1">
    <citation type="submission" date="2020-04" db="EMBL/GenBank/DDBJ databases">
        <authorList>
            <person name="Chiriac C."/>
            <person name="Salcher M."/>
            <person name="Ghai R."/>
            <person name="Kavagutti S V."/>
        </authorList>
    </citation>
    <scope>NUCLEOTIDE SEQUENCE</scope>
</reference>
<evidence type="ECO:0000313" key="2">
    <source>
        <dbReference type="EMBL" id="CAB4138483.1"/>
    </source>
</evidence>
<evidence type="ECO:0000256" key="1">
    <source>
        <dbReference type="SAM" id="MobiDB-lite"/>
    </source>
</evidence>
<name>A0A6J5LZ59_9CAUD</name>
<feature type="region of interest" description="Disordered" evidence="1">
    <location>
        <begin position="54"/>
        <end position="75"/>
    </location>
</feature>
<sequence>MKSQKKNPGMSAMKSSPRPMPKPSSGTAMKSSPRPMPAGPARAQFMLDRQARVGDGYKDGGCVMAGRGGKYKGMK</sequence>
<proteinExistence type="predicted"/>
<organism evidence="2">
    <name type="scientific">uncultured Caudovirales phage</name>
    <dbReference type="NCBI Taxonomy" id="2100421"/>
    <lineage>
        <taxon>Viruses</taxon>
        <taxon>Duplodnaviria</taxon>
        <taxon>Heunggongvirae</taxon>
        <taxon>Uroviricota</taxon>
        <taxon>Caudoviricetes</taxon>
        <taxon>Peduoviridae</taxon>
        <taxon>Maltschvirus</taxon>
        <taxon>Maltschvirus maltsch</taxon>
    </lineage>
</organism>
<feature type="region of interest" description="Disordered" evidence="1">
    <location>
        <begin position="1"/>
        <end position="40"/>
    </location>
</feature>